<comment type="caution">
    <text evidence="2">The sequence shown here is derived from an EMBL/GenBank/DDBJ whole genome shotgun (WGS) entry which is preliminary data.</text>
</comment>
<protein>
    <submittedName>
        <fullName evidence="2">Uncharacterized protein</fullName>
    </submittedName>
</protein>
<reference evidence="3" key="1">
    <citation type="submission" date="2016-06" db="EMBL/GenBank/DDBJ databases">
        <title>Parallel loss of symbiosis genes in relatives of nitrogen-fixing non-legume Parasponia.</title>
        <authorList>
            <person name="Van Velzen R."/>
            <person name="Holmer R."/>
            <person name="Bu F."/>
            <person name="Rutten L."/>
            <person name="Van Zeijl A."/>
            <person name="Liu W."/>
            <person name="Santuari L."/>
            <person name="Cao Q."/>
            <person name="Sharma T."/>
            <person name="Shen D."/>
            <person name="Roswanjaya Y."/>
            <person name="Wardhani T."/>
            <person name="Kalhor M.S."/>
            <person name="Jansen J."/>
            <person name="Van den Hoogen J."/>
            <person name="Gungor B."/>
            <person name="Hartog M."/>
            <person name="Hontelez J."/>
            <person name="Verver J."/>
            <person name="Yang W.-C."/>
            <person name="Schijlen E."/>
            <person name="Repin R."/>
            <person name="Schilthuizen M."/>
            <person name="Schranz E."/>
            <person name="Heidstra R."/>
            <person name="Miyata K."/>
            <person name="Fedorova E."/>
            <person name="Kohlen W."/>
            <person name="Bisseling T."/>
            <person name="Smit S."/>
            <person name="Geurts R."/>
        </authorList>
    </citation>
    <scope>NUCLEOTIDE SEQUENCE [LARGE SCALE GENOMIC DNA]</scope>
    <source>
        <strain evidence="3">cv. WU1-14</strain>
    </source>
</reference>
<evidence type="ECO:0000313" key="3">
    <source>
        <dbReference type="Proteomes" id="UP000237105"/>
    </source>
</evidence>
<name>A0A2P5C0R9_PARAD</name>
<sequence length="97" mass="10908">MVETREISQYVGEKGEVSQPILLQFVEKRKEPSLDDPDTAFNLPLFGSKRKISSSEDAGPSRKNRRVKGRANKKISVKDSEVLKVQIIQKESISIHG</sequence>
<organism evidence="2 3">
    <name type="scientific">Parasponia andersonii</name>
    <name type="common">Sponia andersonii</name>
    <dbReference type="NCBI Taxonomy" id="3476"/>
    <lineage>
        <taxon>Eukaryota</taxon>
        <taxon>Viridiplantae</taxon>
        <taxon>Streptophyta</taxon>
        <taxon>Embryophyta</taxon>
        <taxon>Tracheophyta</taxon>
        <taxon>Spermatophyta</taxon>
        <taxon>Magnoliopsida</taxon>
        <taxon>eudicotyledons</taxon>
        <taxon>Gunneridae</taxon>
        <taxon>Pentapetalae</taxon>
        <taxon>rosids</taxon>
        <taxon>fabids</taxon>
        <taxon>Rosales</taxon>
        <taxon>Cannabaceae</taxon>
        <taxon>Parasponia</taxon>
    </lineage>
</organism>
<dbReference type="Proteomes" id="UP000237105">
    <property type="component" value="Unassembled WGS sequence"/>
</dbReference>
<gene>
    <name evidence="2" type="ORF">PanWU01x14_193880</name>
</gene>
<keyword evidence="3" id="KW-1185">Reference proteome</keyword>
<evidence type="ECO:0000256" key="1">
    <source>
        <dbReference type="SAM" id="MobiDB-lite"/>
    </source>
</evidence>
<dbReference type="EMBL" id="JXTB01000192">
    <property type="protein sequence ID" value="PON54647.1"/>
    <property type="molecule type" value="Genomic_DNA"/>
</dbReference>
<proteinExistence type="predicted"/>
<dbReference type="AlphaFoldDB" id="A0A2P5C0R9"/>
<feature type="compositionally biased region" description="Basic residues" evidence="1">
    <location>
        <begin position="62"/>
        <end position="73"/>
    </location>
</feature>
<accession>A0A2P5C0R9</accession>
<evidence type="ECO:0000313" key="2">
    <source>
        <dbReference type="EMBL" id="PON54647.1"/>
    </source>
</evidence>
<feature type="region of interest" description="Disordered" evidence="1">
    <location>
        <begin position="30"/>
        <end position="73"/>
    </location>
</feature>